<feature type="region of interest" description="Disordered" evidence="11">
    <location>
        <begin position="72"/>
        <end position="98"/>
    </location>
</feature>
<dbReference type="InterPro" id="IPR039861">
    <property type="entry name" value="IMPG"/>
</dbReference>
<dbReference type="SUPFAM" id="SSF82671">
    <property type="entry name" value="SEA domain"/>
    <property type="match status" value="5"/>
</dbReference>
<evidence type="ECO:0000256" key="4">
    <source>
        <dbReference type="ARBA" id="ARBA00022525"/>
    </source>
</evidence>
<evidence type="ECO:0000256" key="6">
    <source>
        <dbReference type="ARBA" id="ARBA00022674"/>
    </source>
</evidence>
<reference evidence="14" key="1">
    <citation type="submission" date="2025-08" db="UniProtKB">
        <authorList>
            <consortium name="RefSeq"/>
        </authorList>
    </citation>
    <scope>IDENTIFICATION</scope>
</reference>
<keyword evidence="7" id="KW-0732">Signal</keyword>
<evidence type="ECO:0000313" key="13">
    <source>
        <dbReference type="Proteomes" id="UP001652741"/>
    </source>
</evidence>
<evidence type="ECO:0000256" key="1">
    <source>
        <dbReference type="ARBA" id="ARBA00004437"/>
    </source>
</evidence>
<keyword evidence="8" id="KW-0677">Repeat</keyword>
<dbReference type="SMART" id="SM00200">
    <property type="entry name" value="SEA"/>
    <property type="match status" value="5"/>
</dbReference>
<name>A0ABM3EAU9_SALSA</name>
<evidence type="ECO:0000259" key="12">
    <source>
        <dbReference type="PROSITE" id="PS50024"/>
    </source>
</evidence>
<feature type="domain" description="SEA" evidence="12">
    <location>
        <begin position="777"/>
        <end position="889"/>
    </location>
</feature>
<protein>
    <submittedName>
        <fullName evidence="14">Mucin-5AC-like</fullName>
    </submittedName>
</protein>
<dbReference type="Gene3D" id="3.30.70.960">
    <property type="entry name" value="SEA domain"/>
    <property type="match status" value="5"/>
</dbReference>
<feature type="domain" description="SEA" evidence="12">
    <location>
        <begin position="614"/>
        <end position="721"/>
    </location>
</feature>
<keyword evidence="6" id="KW-0358">Heparin-binding</keyword>
<accession>A0ABM3EAU9</accession>
<feature type="compositionally biased region" description="Low complexity" evidence="11">
    <location>
        <begin position="72"/>
        <end position="94"/>
    </location>
</feature>
<dbReference type="InterPro" id="IPR036364">
    <property type="entry name" value="SEA_dom_sf"/>
</dbReference>
<feature type="domain" description="SEA" evidence="12">
    <location>
        <begin position="442"/>
        <end position="549"/>
    </location>
</feature>
<keyword evidence="5" id="KW-0272">Extracellular matrix</keyword>
<sequence length="913" mass="91763">MPPVNKAYAGTPGFNRSIVNSFSPAAAVTTTTPAAAVTTTTPAAAVTTTTTAAAVTTTTPAAAVTTTTPAAAVTTKTPPSAVPTTTSTPVVASTDPPSSSEGILSLRFSLHQPFNSNLSNRSSSEFKTLSANVVTNVNKVYAGTPGFNRSIVNSFRNGSVVTDMTLVFDKQSSVPSSSSAQTILTNSSTSLNILPGSIRVDVATTTPAAAVTTTTPAAAVTTTTPAAAVTTTTPAAAVTTTTPAAAVTTTTPAAAVTTTTPAVASTDPPSSSEGILSLRFSLNQTFNSNLSNPSSSEFKTLSAIVVTNVNKVYAKTPGFNRSIVNSFRNGSVVTNMTLVFDKQSSVPSSSSAQTILTNSSTSLNILPGSIRVDVATTTPAAAVTTTTPAAAVTTTTPAAAVTTTTPAAAVTTTTPAAAVTTTTPAAAVTTTTPAVASTDPPSSSEGILSLRFSLDQPFNSNLSNPSSSEFKTLSAIVVTNVNKVYAGTPGFNRSIVNSFRNGSVVTDMTLVFDKQSSVPSSSSAQTILTNSSTSLNILPGSIRVDVATTTPAAAVTTTTPAAAVTTTTPAAAVTTTTPAAAVTTTTPAAAVTTTTPAAAVTTTTPAVASTDPPSSSEGILSLRFSLNQTFNSNLSNRSSSEFKTLSANVVTNVNKVYAGTPGFNRSIVNSFRNGSVVTDMTLVFDKQSSVPSSSSAQTILTNSSTSLNILPGSIRVDVATTTPAAAVTTTTPAAAVTTTTPAAAVTTTTPAAAVTTTTPAAAVTTTTPAVASTDPPSSSEGILSLRFSLDQPFNSNLSNPSSSEFKTLAFKVQSEVNKVFAGTPGFRRCKVNSFKRGSVVTDMTLVFDKQSSVPSSSSAQAILTNSPTSLGIIPGTISFGSSTTSGSAPRPTAFTLAALPLSLALLMVQLLAS</sequence>
<gene>
    <name evidence="14" type="primary">LOC106596187</name>
</gene>
<evidence type="ECO:0000256" key="11">
    <source>
        <dbReference type="SAM" id="MobiDB-lite"/>
    </source>
</evidence>
<proteinExistence type="predicted"/>
<dbReference type="Proteomes" id="UP001652741">
    <property type="component" value="Unplaced"/>
</dbReference>
<evidence type="ECO:0000256" key="10">
    <source>
        <dbReference type="ARBA" id="ARBA00023273"/>
    </source>
</evidence>
<keyword evidence="10" id="KW-0966">Cell projection</keyword>
<organism evidence="13 14">
    <name type="scientific">Salmo salar</name>
    <name type="common">Atlantic salmon</name>
    <dbReference type="NCBI Taxonomy" id="8030"/>
    <lineage>
        <taxon>Eukaryota</taxon>
        <taxon>Metazoa</taxon>
        <taxon>Chordata</taxon>
        <taxon>Craniata</taxon>
        <taxon>Vertebrata</taxon>
        <taxon>Euteleostomi</taxon>
        <taxon>Actinopterygii</taxon>
        <taxon>Neopterygii</taxon>
        <taxon>Teleostei</taxon>
        <taxon>Protacanthopterygii</taxon>
        <taxon>Salmoniformes</taxon>
        <taxon>Salmonidae</taxon>
        <taxon>Salmoninae</taxon>
        <taxon>Salmo</taxon>
    </lineage>
</organism>
<keyword evidence="4" id="KW-0964">Secreted</keyword>
<evidence type="ECO:0000313" key="14">
    <source>
        <dbReference type="RefSeq" id="XP_045568193.1"/>
    </source>
</evidence>
<dbReference type="Pfam" id="PF01390">
    <property type="entry name" value="SEA"/>
    <property type="match status" value="5"/>
</dbReference>
<evidence type="ECO:0000256" key="2">
    <source>
        <dbReference type="ARBA" id="ARBA00004504"/>
    </source>
</evidence>
<dbReference type="InterPro" id="IPR000082">
    <property type="entry name" value="SEA_dom"/>
</dbReference>
<dbReference type="PANTHER" id="PTHR12199">
    <property type="entry name" value="INTERPHOTORECEPTOR MATRIX PROTEOGLYCAN"/>
    <property type="match status" value="1"/>
</dbReference>
<evidence type="ECO:0000256" key="9">
    <source>
        <dbReference type="ARBA" id="ARBA00023180"/>
    </source>
</evidence>
<feature type="domain" description="SEA" evidence="12">
    <location>
        <begin position="270"/>
        <end position="377"/>
    </location>
</feature>
<evidence type="ECO:0000256" key="5">
    <source>
        <dbReference type="ARBA" id="ARBA00022530"/>
    </source>
</evidence>
<evidence type="ECO:0000256" key="3">
    <source>
        <dbReference type="ARBA" id="ARBA00004593"/>
    </source>
</evidence>
<evidence type="ECO:0000256" key="8">
    <source>
        <dbReference type="ARBA" id="ARBA00022737"/>
    </source>
</evidence>
<dbReference type="PANTHER" id="PTHR12199:SF5">
    <property type="entry name" value="MUCIN-2-LIKE ISOFORM X1"/>
    <property type="match status" value="1"/>
</dbReference>
<dbReference type="RefSeq" id="XP_045568193.1">
    <property type="nucleotide sequence ID" value="XM_045712237.1"/>
</dbReference>
<keyword evidence="13" id="KW-1185">Reference proteome</keyword>
<evidence type="ECO:0000256" key="7">
    <source>
        <dbReference type="ARBA" id="ARBA00022729"/>
    </source>
</evidence>
<comment type="subcellular location">
    <subcellularLocation>
        <location evidence="2">Cell projection</location>
        <location evidence="2">Cilium</location>
        <location evidence="2">Photoreceptor outer segment</location>
    </subcellularLocation>
    <subcellularLocation>
        <location evidence="1">Photoreceptor inner segment</location>
    </subcellularLocation>
    <subcellularLocation>
        <location evidence="3">Secreted</location>
        <location evidence="3">Extracellular space</location>
        <location evidence="3">Extracellular matrix</location>
        <location evidence="3">Interphotoreceptor matrix</location>
    </subcellularLocation>
</comment>
<keyword evidence="9" id="KW-0325">Glycoprotein</keyword>
<feature type="domain" description="SEA" evidence="12">
    <location>
        <begin position="98"/>
        <end position="205"/>
    </location>
</feature>
<dbReference type="PROSITE" id="PS50024">
    <property type="entry name" value="SEA"/>
    <property type="match status" value="5"/>
</dbReference>
<dbReference type="GeneID" id="106596187"/>